<dbReference type="EMBL" id="CM045767">
    <property type="protein sequence ID" value="KAI7998293.1"/>
    <property type="molecule type" value="Genomic_DNA"/>
</dbReference>
<dbReference type="Proteomes" id="UP001060215">
    <property type="component" value="Chromosome 10"/>
</dbReference>
<organism evidence="1 2">
    <name type="scientific">Camellia lanceoleosa</name>
    <dbReference type="NCBI Taxonomy" id="1840588"/>
    <lineage>
        <taxon>Eukaryota</taxon>
        <taxon>Viridiplantae</taxon>
        <taxon>Streptophyta</taxon>
        <taxon>Embryophyta</taxon>
        <taxon>Tracheophyta</taxon>
        <taxon>Spermatophyta</taxon>
        <taxon>Magnoliopsida</taxon>
        <taxon>eudicotyledons</taxon>
        <taxon>Gunneridae</taxon>
        <taxon>Pentapetalae</taxon>
        <taxon>asterids</taxon>
        <taxon>Ericales</taxon>
        <taxon>Theaceae</taxon>
        <taxon>Camellia</taxon>
    </lineage>
</organism>
<name>A0ACC0GAY9_9ERIC</name>
<evidence type="ECO:0000313" key="1">
    <source>
        <dbReference type="EMBL" id="KAI7998293.1"/>
    </source>
</evidence>
<gene>
    <name evidence="1" type="ORF">LOK49_LG10G02857</name>
</gene>
<reference evidence="1 2" key="1">
    <citation type="journal article" date="2022" name="Plant J.">
        <title>Chromosome-level genome of Camellia lanceoleosa provides a valuable resource for understanding genome evolution and self-incompatibility.</title>
        <authorList>
            <person name="Gong W."/>
            <person name="Xiao S."/>
            <person name="Wang L."/>
            <person name="Liao Z."/>
            <person name="Chang Y."/>
            <person name="Mo W."/>
            <person name="Hu G."/>
            <person name="Li W."/>
            <person name="Zhao G."/>
            <person name="Zhu H."/>
            <person name="Hu X."/>
            <person name="Ji K."/>
            <person name="Xiang X."/>
            <person name="Song Q."/>
            <person name="Yuan D."/>
            <person name="Jin S."/>
            <person name="Zhang L."/>
        </authorList>
    </citation>
    <scope>NUCLEOTIDE SEQUENCE [LARGE SCALE GENOMIC DNA]</scope>
    <source>
        <strain evidence="1">SQ_2022a</strain>
    </source>
</reference>
<proteinExistence type="predicted"/>
<protein>
    <submittedName>
        <fullName evidence="1">Uncharacterized protein</fullName>
    </submittedName>
</protein>
<sequence>MEMDLGIGKAVCVIEAEFSLVHVGGRANIVNRYVVGGNQAGELEDLVEVAIHGKRHHDYNHFSLLGGMAWMLVMNLHG</sequence>
<keyword evidence="2" id="KW-1185">Reference proteome</keyword>
<comment type="caution">
    <text evidence="1">The sequence shown here is derived from an EMBL/GenBank/DDBJ whole genome shotgun (WGS) entry which is preliminary data.</text>
</comment>
<accession>A0ACC0GAY9</accession>
<evidence type="ECO:0000313" key="2">
    <source>
        <dbReference type="Proteomes" id="UP001060215"/>
    </source>
</evidence>